<keyword evidence="1" id="KW-0175">Coiled coil</keyword>
<protein>
    <submittedName>
        <fullName evidence="2">Uncharacterized protein</fullName>
    </submittedName>
</protein>
<evidence type="ECO:0000313" key="2">
    <source>
        <dbReference type="EMBL" id="TFU23362.1"/>
    </source>
</evidence>
<reference evidence="2 3" key="1">
    <citation type="submission" date="2019-03" db="EMBL/GenBank/DDBJ databases">
        <title>Diversity of the mouse oral microbiome.</title>
        <authorList>
            <person name="Joseph S."/>
            <person name="Aduse-Opoku J."/>
            <person name="Curtis M."/>
            <person name="Wade W."/>
            <person name="Hashim A."/>
        </authorList>
    </citation>
    <scope>NUCLEOTIDE SEQUENCE [LARGE SCALE GENOMIC DNA]</scope>
    <source>
        <strain evidence="3">irhom_31</strain>
    </source>
</reference>
<feature type="coiled-coil region" evidence="1">
    <location>
        <begin position="46"/>
        <end position="73"/>
    </location>
</feature>
<name>A0A4Y9F4V2_9MICC</name>
<gene>
    <name evidence="2" type="ORF">E4U03_03210</name>
</gene>
<accession>A0A4Y9F4V2</accession>
<evidence type="ECO:0000256" key="1">
    <source>
        <dbReference type="SAM" id="Coils"/>
    </source>
</evidence>
<dbReference type="RefSeq" id="WP_135011551.1">
    <property type="nucleotide sequence ID" value="NZ_JADGLK010000008.1"/>
</dbReference>
<comment type="caution">
    <text evidence="2">The sequence shown here is derived from an EMBL/GenBank/DDBJ whole genome shotgun (WGS) entry which is preliminary data.</text>
</comment>
<evidence type="ECO:0000313" key="3">
    <source>
        <dbReference type="Proteomes" id="UP000297951"/>
    </source>
</evidence>
<organism evidence="2 3">
    <name type="scientific">Rothia nasimurium</name>
    <dbReference type="NCBI Taxonomy" id="85336"/>
    <lineage>
        <taxon>Bacteria</taxon>
        <taxon>Bacillati</taxon>
        <taxon>Actinomycetota</taxon>
        <taxon>Actinomycetes</taxon>
        <taxon>Micrococcales</taxon>
        <taxon>Micrococcaceae</taxon>
        <taxon>Rothia</taxon>
    </lineage>
</organism>
<dbReference type="EMBL" id="SPQC01000008">
    <property type="protein sequence ID" value="TFU23362.1"/>
    <property type="molecule type" value="Genomic_DNA"/>
</dbReference>
<sequence length="137" mass="14679">MAGRQSSVAVNAQKKAAEAALKFQQQQDRLLELAAEFFSIPEKNGVASLEKQIEDLEAKIEQLRVKIGEQQESSQIEQAAVVSRMKAEGIAVGEIAQRLVLSTAEARKLLKLGAAKAATKIDEASAVTEDVETSSAV</sequence>
<proteinExistence type="predicted"/>
<dbReference type="AlphaFoldDB" id="A0A4Y9F4V2"/>
<dbReference type="Proteomes" id="UP000297951">
    <property type="component" value="Unassembled WGS sequence"/>
</dbReference>